<keyword evidence="1" id="KW-0812">Transmembrane</keyword>
<keyword evidence="1" id="KW-1133">Transmembrane helix</keyword>
<feature type="transmembrane region" description="Helical" evidence="1">
    <location>
        <begin position="233"/>
        <end position="253"/>
    </location>
</feature>
<dbReference type="Proteomes" id="UP000789831">
    <property type="component" value="Unassembled WGS sequence"/>
</dbReference>
<comment type="caution">
    <text evidence="2">The sequence shown here is derived from an EMBL/GenBank/DDBJ whole genome shotgun (WGS) entry which is preliminary data.</text>
</comment>
<feature type="transmembrane region" description="Helical" evidence="1">
    <location>
        <begin position="297"/>
        <end position="319"/>
    </location>
</feature>
<evidence type="ECO:0000313" key="3">
    <source>
        <dbReference type="Proteomes" id="UP000789831"/>
    </source>
</evidence>
<dbReference type="AlphaFoldDB" id="A0A9N9F0R6"/>
<name>A0A9N9F0R6_9GLOM</name>
<proteinExistence type="predicted"/>
<feature type="transmembrane region" description="Helical" evidence="1">
    <location>
        <begin position="265"/>
        <end position="285"/>
    </location>
</feature>
<gene>
    <name evidence="2" type="ORF">AGERDE_LOCUS4213</name>
</gene>
<evidence type="ECO:0000313" key="2">
    <source>
        <dbReference type="EMBL" id="CAG8500334.1"/>
    </source>
</evidence>
<accession>A0A9N9F0R6</accession>
<keyword evidence="1" id="KW-0472">Membrane</keyword>
<reference evidence="2" key="1">
    <citation type="submission" date="2021-06" db="EMBL/GenBank/DDBJ databases">
        <authorList>
            <person name="Kallberg Y."/>
            <person name="Tangrot J."/>
            <person name="Rosling A."/>
        </authorList>
    </citation>
    <scope>NUCLEOTIDE SEQUENCE</scope>
    <source>
        <strain evidence="2">MT106</strain>
    </source>
</reference>
<dbReference type="EMBL" id="CAJVPL010000466">
    <property type="protein sequence ID" value="CAG8500334.1"/>
    <property type="molecule type" value="Genomic_DNA"/>
</dbReference>
<sequence length="343" mass="39031">MATDELLAKVILKLQDPVPQYVLGCLPAIATIGAAPKKSFISKLFWVFRCLGCPFIGLFYTCNVKIDETTLYWLNKSCFKKVYEGNVEGQIVAEEEIPHRPFGHHAMMVIHKNSTHSNPIVLERLNECAASNDTVLKRLDECVADASVLERLSSSFSAYYIFVGILAGITRVIGPRTCEDWPYIPLTLSWTLPAIYRRTVRGKLVVKDPERLKNTVIYVESFAKGNEEHHTRVVLTALASIIVPWISILLAYFTPPIGYFCRSKYLTVICSVWSFNNILAYIHHWLEDKYELLDTIIRVWFNLCGVFVVVAFFLLALLANENKWWVDLFGPSCDVSDTCSIKY</sequence>
<organism evidence="2 3">
    <name type="scientific">Ambispora gerdemannii</name>
    <dbReference type="NCBI Taxonomy" id="144530"/>
    <lineage>
        <taxon>Eukaryota</taxon>
        <taxon>Fungi</taxon>
        <taxon>Fungi incertae sedis</taxon>
        <taxon>Mucoromycota</taxon>
        <taxon>Glomeromycotina</taxon>
        <taxon>Glomeromycetes</taxon>
        <taxon>Archaeosporales</taxon>
        <taxon>Ambisporaceae</taxon>
        <taxon>Ambispora</taxon>
    </lineage>
</organism>
<evidence type="ECO:0000256" key="1">
    <source>
        <dbReference type="SAM" id="Phobius"/>
    </source>
</evidence>
<keyword evidence="3" id="KW-1185">Reference proteome</keyword>
<dbReference type="OrthoDB" id="2324972at2759"/>
<protein>
    <submittedName>
        <fullName evidence="2">7087_t:CDS:1</fullName>
    </submittedName>
</protein>